<dbReference type="PROSITE" id="PS50109">
    <property type="entry name" value="HIS_KIN"/>
    <property type="match status" value="1"/>
</dbReference>
<dbReference type="InterPro" id="IPR004358">
    <property type="entry name" value="Sig_transdc_His_kin-like_C"/>
</dbReference>
<comment type="subcellular location">
    <subcellularLocation>
        <location evidence="2">Membrane</location>
    </subcellularLocation>
</comment>
<dbReference type="InterPro" id="IPR001789">
    <property type="entry name" value="Sig_transdc_resp-reg_receiver"/>
</dbReference>
<name>W2RMH7_CYPE1</name>
<proteinExistence type="predicted"/>
<dbReference type="eggNOG" id="KOG0519">
    <property type="taxonomic scope" value="Eukaryota"/>
</dbReference>
<keyword evidence="6" id="KW-0812">Transmembrane</keyword>
<feature type="compositionally biased region" description="Basic and acidic residues" evidence="16">
    <location>
        <begin position="1134"/>
        <end position="1143"/>
    </location>
</feature>
<feature type="region of interest" description="Disordered" evidence="16">
    <location>
        <begin position="1120"/>
        <end position="1183"/>
    </location>
</feature>
<dbReference type="InterPro" id="IPR003594">
    <property type="entry name" value="HATPase_dom"/>
</dbReference>
<dbReference type="AlphaFoldDB" id="W2RMH7"/>
<evidence type="ECO:0000256" key="3">
    <source>
        <dbReference type="ARBA" id="ARBA00012438"/>
    </source>
</evidence>
<evidence type="ECO:0000313" key="20">
    <source>
        <dbReference type="Proteomes" id="UP000030752"/>
    </source>
</evidence>
<comment type="catalytic activity">
    <reaction evidence="1">
        <text>ATP + protein L-histidine = ADP + protein N-phospho-L-histidine.</text>
        <dbReference type="EC" id="2.7.13.3"/>
    </reaction>
</comment>
<keyword evidence="4 14" id="KW-0597">Phosphoprotein</keyword>
<dbReference type="SUPFAM" id="SSF47384">
    <property type="entry name" value="Homodimeric domain of signal transducing histidine kinase"/>
    <property type="match status" value="1"/>
</dbReference>
<feature type="region of interest" description="Disordered" evidence="16">
    <location>
        <begin position="420"/>
        <end position="451"/>
    </location>
</feature>
<keyword evidence="15" id="KW-0175">Coiled coil</keyword>
<evidence type="ECO:0000256" key="1">
    <source>
        <dbReference type="ARBA" id="ARBA00000085"/>
    </source>
</evidence>
<dbReference type="Pfam" id="PF00072">
    <property type="entry name" value="Response_reg"/>
    <property type="match status" value="1"/>
</dbReference>
<evidence type="ECO:0000256" key="12">
    <source>
        <dbReference type="ARBA" id="ARBA00023136"/>
    </source>
</evidence>
<feature type="domain" description="Response regulatory" evidence="18">
    <location>
        <begin position="995"/>
        <end position="1116"/>
    </location>
</feature>
<dbReference type="SUPFAM" id="SSF52172">
    <property type="entry name" value="CheY-like"/>
    <property type="match status" value="1"/>
</dbReference>
<dbReference type="Gene3D" id="3.30.565.10">
    <property type="entry name" value="Histidine kinase-like ATPase, C-terminal domain"/>
    <property type="match status" value="1"/>
</dbReference>
<evidence type="ECO:0000259" key="18">
    <source>
        <dbReference type="PROSITE" id="PS50110"/>
    </source>
</evidence>
<keyword evidence="20" id="KW-1185">Reference proteome</keyword>
<dbReference type="InterPro" id="IPR003661">
    <property type="entry name" value="HisK_dim/P_dom"/>
</dbReference>
<evidence type="ECO:0000256" key="13">
    <source>
        <dbReference type="ARBA" id="ARBA00023180"/>
    </source>
</evidence>
<dbReference type="CDD" id="cd00082">
    <property type="entry name" value="HisKA"/>
    <property type="match status" value="1"/>
</dbReference>
<organism evidence="19 20">
    <name type="scientific">Cyphellophora europaea (strain CBS 101466)</name>
    <name type="common">Phialophora europaea</name>
    <dbReference type="NCBI Taxonomy" id="1220924"/>
    <lineage>
        <taxon>Eukaryota</taxon>
        <taxon>Fungi</taxon>
        <taxon>Dikarya</taxon>
        <taxon>Ascomycota</taxon>
        <taxon>Pezizomycotina</taxon>
        <taxon>Eurotiomycetes</taxon>
        <taxon>Chaetothyriomycetidae</taxon>
        <taxon>Chaetothyriales</taxon>
        <taxon>Cyphellophoraceae</taxon>
        <taxon>Cyphellophora</taxon>
    </lineage>
</organism>
<dbReference type="InterPro" id="IPR036097">
    <property type="entry name" value="HisK_dim/P_sf"/>
</dbReference>
<dbReference type="PANTHER" id="PTHR43047:SF72">
    <property type="entry name" value="OSMOSENSING HISTIDINE PROTEIN KINASE SLN1"/>
    <property type="match status" value="1"/>
</dbReference>
<keyword evidence="12" id="KW-0472">Membrane</keyword>
<keyword evidence="8" id="KW-0418">Kinase</keyword>
<evidence type="ECO:0000256" key="16">
    <source>
        <dbReference type="SAM" id="MobiDB-lite"/>
    </source>
</evidence>
<dbReference type="GeneID" id="19974486"/>
<dbReference type="SMART" id="SM00388">
    <property type="entry name" value="HisKA"/>
    <property type="match status" value="1"/>
</dbReference>
<dbReference type="Proteomes" id="UP000030752">
    <property type="component" value="Unassembled WGS sequence"/>
</dbReference>
<reference evidence="19 20" key="1">
    <citation type="submission" date="2013-03" db="EMBL/GenBank/DDBJ databases">
        <title>The Genome Sequence of Phialophora europaea CBS 101466.</title>
        <authorList>
            <consortium name="The Broad Institute Genomics Platform"/>
            <person name="Cuomo C."/>
            <person name="de Hoog S."/>
            <person name="Gorbushina A."/>
            <person name="Walker B."/>
            <person name="Young S.K."/>
            <person name="Zeng Q."/>
            <person name="Gargeya S."/>
            <person name="Fitzgerald M."/>
            <person name="Haas B."/>
            <person name="Abouelleil A."/>
            <person name="Allen A.W."/>
            <person name="Alvarado L."/>
            <person name="Arachchi H.M."/>
            <person name="Berlin A.M."/>
            <person name="Chapman S.B."/>
            <person name="Gainer-Dewar J."/>
            <person name="Goldberg J."/>
            <person name="Griggs A."/>
            <person name="Gujja S."/>
            <person name="Hansen M."/>
            <person name="Howarth C."/>
            <person name="Imamovic A."/>
            <person name="Ireland A."/>
            <person name="Larimer J."/>
            <person name="McCowan C."/>
            <person name="Murphy C."/>
            <person name="Pearson M."/>
            <person name="Poon T.W."/>
            <person name="Priest M."/>
            <person name="Roberts A."/>
            <person name="Saif S."/>
            <person name="Shea T."/>
            <person name="Sisk P."/>
            <person name="Sykes S."/>
            <person name="Wortman J."/>
            <person name="Nusbaum C."/>
            <person name="Birren B."/>
        </authorList>
    </citation>
    <scope>NUCLEOTIDE SEQUENCE [LARGE SCALE GENOMIC DNA]</scope>
    <source>
        <strain evidence="19 20">CBS 101466</strain>
    </source>
</reference>
<dbReference type="PANTHER" id="PTHR43047">
    <property type="entry name" value="TWO-COMPONENT HISTIDINE PROTEIN KINASE"/>
    <property type="match status" value="1"/>
</dbReference>
<dbReference type="EC" id="2.7.13.3" evidence="3"/>
<dbReference type="STRING" id="1220924.W2RMH7"/>
<dbReference type="SMART" id="SM00448">
    <property type="entry name" value="REC"/>
    <property type="match status" value="1"/>
</dbReference>
<feature type="compositionally biased region" description="Polar residues" evidence="16">
    <location>
        <begin position="720"/>
        <end position="735"/>
    </location>
</feature>
<feature type="compositionally biased region" description="Basic residues" evidence="16">
    <location>
        <begin position="736"/>
        <end position="746"/>
    </location>
</feature>
<dbReference type="FunFam" id="3.40.50.2300:FF:000289">
    <property type="entry name" value="Osmosensing histidine protein kinase SLN1"/>
    <property type="match status" value="1"/>
</dbReference>
<feature type="domain" description="Histidine kinase" evidence="17">
    <location>
        <begin position="551"/>
        <end position="894"/>
    </location>
</feature>
<dbReference type="InterPro" id="IPR036890">
    <property type="entry name" value="HATPase_C_sf"/>
</dbReference>
<evidence type="ECO:0000256" key="6">
    <source>
        <dbReference type="ARBA" id="ARBA00022692"/>
    </source>
</evidence>
<dbReference type="InParanoid" id="W2RMH7"/>
<accession>W2RMH7</accession>
<evidence type="ECO:0000259" key="17">
    <source>
        <dbReference type="PROSITE" id="PS50109"/>
    </source>
</evidence>
<dbReference type="GO" id="GO:0005886">
    <property type="term" value="C:plasma membrane"/>
    <property type="evidence" value="ECO:0007669"/>
    <property type="project" value="TreeGrafter"/>
</dbReference>
<feature type="modified residue" description="4-aspartylphosphate" evidence="14">
    <location>
        <position position="1051"/>
    </location>
</feature>
<dbReference type="GO" id="GO:0009927">
    <property type="term" value="F:histidine phosphotransfer kinase activity"/>
    <property type="evidence" value="ECO:0007669"/>
    <property type="project" value="TreeGrafter"/>
</dbReference>
<evidence type="ECO:0000256" key="7">
    <source>
        <dbReference type="ARBA" id="ARBA00022741"/>
    </source>
</evidence>
<gene>
    <name evidence="19" type="ORF">HMPREF1541_07147</name>
</gene>
<evidence type="ECO:0000256" key="11">
    <source>
        <dbReference type="ARBA" id="ARBA00023012"/>
    </source>
</evidence>
<evidence type="ECO:0000256" key="9">
    <source>
        <dbReference type="ARBA" id="ARBA00022840"/>
    </source>
</evidence>
<keyword evidence="13" id="KW-0325">Glycoprotein</keyword>
<dbReference type="Gene3D" id="3.40.50.2300">
    <property type="match status" value="1"/>
</dbReference>
<dbReference type="GO" id="GO:0000155">
    <property type="term" value="F:phosphorelay sensor kinase activity"/>
    <property type="evidence" value="ECO:0007669"/>
    <property type="project" value="InterPro"/>
</dbReference>
<dbReference type="EMBL" id="KB822723">
    <property type="protein sequence ID" value="ETN37525.1"/>
    <property type="molecule type" value="Genomic_DNA"/>
</dbReference>
<dbReference type="PRINTS" id="PR00344">
    <property type="entry name" value="BCTRLSENSOR"/>
</dbReference>
<dbReference type="VEuPathDB" id="FungiDB:HMPREF1541_07147"/>
<dbReference type="FunCoup" id="W2RMH7">
    <property type="interactions" value="155"/>
</dbReference>
<dbReference type="SUPFAM" id="SSF55874">
    <property type="entry name" value="ATPase domain of HSP90 chaperone/DNA topoisomerase II/histidine kinase"/>
    <property type="match status" value="2"/>
</dbReference>
<evidence type="ECO:0000256" key="2">
    <source>
        <dbReference type="ARBA" id="ARBA00004370"/>
    </source>
</evidence>
<keyword evidence="10" id="KW-1133">Transmembrane helix</keyword>
<dbReference type="PROSITE" id="PS50110">
    <property type="entry name" value="RESPONSE_REGULATORY"/>
    <property type="match status" value="1"/>
</dbReference>
<dbReference type="Pfam" id="PF02518">
    <property type="entry name" value="HATPase_c"/>
    <property type="match status" value="1"/>
</dbReference>
<keyword evidence="11" id="KW-0902">Two-component regulatory system</keyword>
<dbReference type="Gene3D" id="1.10.287.130">
    <property type="match status" value="1"/>
</dbReference>
<dbReference type="InterPro" id="IPR011006">
    <property type="entry name" value="CheY-like_superfamily"/>
</dbReference>
<dbReference type="Pfam" id="PF00512">
    <property type="entry name" value="HisKA"/>
    <property type="match status" value="1"/>
</dbReference>
<evidence type="ECO:0000256" key="4">
    <source>
        <dbReference type="ARBA" id="ARBA00022553"/>
    </source>
</evidence>
<evidence type="ECO:0000256" key="8">
    <source>
        <dbReference type="ARBA" id="ARBA00022777"/>
    </source>
</evidence>
<dbReference type="HOGENOM" id="CLU_003731_0_0_1"/>
<evidence type="ECO:0000256" key="10">
    <source>
        <dbReference type="ARBA" id="ARBA00022989"/>
    </source>
</evidence>
<keyword evidence="7" id="KW-0547">Nucleotide-binding</keyword>
<dbReference type="RefSeq" id="XP_008719694.1">
    <property type="nucleotide sequence ID" value="XM_008721472.1"/>
</dbReference>
<evidence type="ECO:0000256" key="5">
    <source>
        <dbReference type="ARBA" id="ARBA00022679"/>
    </source>
</evidence>
<evidence type="ECO:0000256" key="14">
    <source>
        <dbReference type="PROSITE-ProRule" id="PRU00169"/>
    </source>
</evidence>
<evidence type="ECO:0000256" key="15">
    <source>
        <dbReference type="SAM" id="Coils"/>
    </source>
</evidence>
<dbReference type="InterPro" id="IPR005467">
    <property type="entry name" value="His_kinase_dom"/>
</dbReference>
<feature type="coiled-coil region" evidence="15">
    <location>
        <begin position="510"/>
        <end position="541"/>
    </location>
</feature>
<dbReference type="GO" id="GO:0007234">
    <property type="term" value="P:osmosensory signaling via phosphorelay pathway"/>
    <property type="evidence" value="ECO:0007669"/>
    <property type="project" value="UniProtKB-ARBA"/>
</dbReference>
<dbReference type="CDD" id="cd16922">
    <property type="entry name" value="HATPase_EvgS-ArcB-TorS-like"/>
    <property type="match status" value="1"/>
</dbReference>
<sequence>MRISIREQLGLLVLFTALLSLMVLALATWFQNKAFITDIRLSGLSLTASLKAAQIASTLTLYESQIHAVATRLLIQSALQRYNAGSNVSAENWNRSYTDLQGALGNGNLLVQAVVFPGVNVGNDTALSGLVNVTAAEMENTVVLPYLYPNGSEVLLGDPGAGYPPALYPNLTYGPNTSDSAASEVSYNGRPLDPEEMLMLGPVIVNESYALLSGTLGIVNITDPSFVLGWLTIVIDASMLFSIQESREGLGRSGEVLIVGPDRQINLFDNDPRNMSREEAGEQQVHFILPPINDQQRHQGRASSLNSTTPFTMSDYPAVVAAWTRDNDQVNNAGAFITTKNEDNHKVSAGYAVINTSFADWMLVVEQDHGEVIAPINHLRDVVLICVFSVTGLLLLVMFPMAHYSITPIRQLRAATAKTVEPYQPEDGSEYASSYGPNHSDGQDDAISPDTVDEKKDSFFGKFNLGGKSSNSNKKLRKRRTFRIPSKVPERKHWVTDELTELTSTFNEMSDELAMQYERLEERVRERTAELERSKKAAEAANQSKTLFIANISHELKTPLNGILGLTTVCMNEDDVSKIRSTLSTIYKSGDLLLHLLTDLLTFSKNEVGQQLSIDKTEFRISDLSTQLMPTFEKQAREGQIDFKVYYLGTSDAFGNTSESAGERLYGPHGTGRIRDMCLWGDKNRILQVLMNFVSNSLKFTPPHGSVTVRIRCVGMVQNQDQSRAGSLRKSSVNSRKSKASTNKKVRMSDSSLAQRGYSDSDLSDTDKGGQRGHSSPARNGEESKLSINLPGGTAHITKIVERRRSASPPLLNTKDLAFEFEVEDTGPGIPEDQQQKIFEPFVQGDLGLSKKYGGTGLGLSICAQLAALMGGQISLDSQVNQGSKFTMSIPLRYVSERSASSASSMNRTHSKASSLVGVPLHNASDTALNRTVDQNSSSSSDLDASPEALADVPRIVGFTQPYVASETKQDTAKAKLKEMKKAETEAAKKGKKVRVLVAEDNPVNQEVVLRMLKLEDVYDVTIAKDGQEAFDKVRDSMRHGHERFDLVFMDVQMPNVDGIQSTKLIREMGFRAPIVALTAFAEKSNEDECMASGMDYFLAKPIKRPALKQVLKKYAPIPEEEGEGSTAAVPRVNELRQNRTESRNTSPAGLRNGTIATPKTEPAVQITHKDDGDISPLTSPTG</sequence>
<dbReference type="OrthoDB" id="60033at2759"/>
<protein>
    <recommendedName>
        <fullName evidence="3">histidine kinase</fullName>
        <ecNumber evidence="3">2.7.13.3</ecNumber>
    </recommendedName>
</protein>
<feature type="region of interest" description="Disordered" evidence="16">
    <location>
        <begin position="720"/>
        <end position="790"/>
    </location>
</feature>
<dbReference type="FunFam" id="1.10.287.130:FF:000004">
    <property type="entry name" value="Ethylene receptor 1"/>
    <property type="match status" value="1"/>
</dbReference>
<dbReference type="GO" id="GO:0005524">
    <property type="term" value="F:ATP binding"/>
    <property type="evidence" value="ECO:0007669"/>
    <property type="project" value="UniProtKB-KW"/>
</dbReference>
<keyword evidence="5" id="KW-0808">Transferase</keyword>
<dbReference type="CDD" id="cd17546">
    <property type="entry name" value="REC_hyHK_CKI1_RcsC-like"/>
    <property type="match status" value="1"/>
</dbReference>
<dbReference type="SMART" id="SM00387">
    <property type="entry name" value="HATPase_c"/>
    <property type="match status" value="1"/>
</dbReference>
<keyword evidence="9" id="KW-0067">ATP-binding</keyword>
<evidence type="ECO:0000313" key="19">
    <source>
        <dbReference type="EMBL" id="ETN37525.1"/>
    </source>
</evidence>